<protein>
    <submittedName>
        <fullName evidence="1">Uncharacterized protein</fullName>
    </submittedName>
</protein>
<evidence type="ECO:0000313" key="2">
    <source>
        <dbReference type="Proteomes" id="UP001246372"/>
    </source>
</evidence>
<dbReference type="RefSeq" id="WP_315648695.1">
    <property type="nucleotide sequence ID" value="NZ_JAVXZY010000001.1"/>
</dbReference>
<name>A0ABU3P733_9BURK</name>
<evidence type="ECO:0000313" key="1">
    <source>
        <dbReference type="EMBL" id="MDT8998375.1"/>
    </source>
</evidence>
<comment type="caution">
    <text evidence="1">The sequence shown here is derived from an EMBL/GenBank/DDBJ whole genome shotgun (WGS) entry which is preliminary data.</text>
</comment>
<organism evidence="1 2">
    <name type="scientific">Roseateles aquae</name>
    <dbReference type="NCBI Taxonomy" id="3077235"/>
    <lineage>
        <taxon>Bacteria</taxon>
        <taxon>Pseudomonadati</taxon>
        <taxon>Pseudomonadota</taxon>
        <taxon>Betaproteobacteria</taxon>
        <taxon>Burkholderiales</taxon>
        <taxon>Sphaerotilaceae</taxon>
        <taxon>Roseateles</taxon>
    </lineage>
</organism>
<keyword evidence="2" id="KW-1185">Reference proteome</keyword>
<gene>
    <name evidence="1" type="ORF">RQP53_03685</name>
</gene>
<proteinExistence type="predicted"/>
<dbReference type="Proteomes" id="UP001246372">
    <property type="component" value="Unassembled WGS sequence"/>
</dbReference>
<reference evidence="1" key="1">
    <citation type="submission" date="2023-09" db="EMBL/GenBank/DDBJ databases">
        <title>Paucibacter sp. APW11 Genome sequencing and assembly.</title>
        <authorList>
            <person name="Kim I."/>
        </authorList>
    </citation>
    <scope>NUCLEOTIDE SEQUENCE</scope>
    <source>
        <strain evidence="1">APW11</strain>
    </source>
</reference>
<sequence>MNTPEGLSPAADFIGKTVLVTTDNWFYAPNGCQYRAAFGTLLSIDTAEQTLGVKPNGRSTNWYLRIGKLVIAGCQVHYVLACDGCNLGQAADWTANDGKLNQYERPPAIFDADNNATWPATATEAT</sequence>
<dbReference type="EMBL" id="JAVXZY010000001">
    <property type="protein sequence ID" value="MDT8998375.1"/>
    <property type="molecule type" value="Genomic_DNA"/>
</dbReference>
<accession>A0ABU3P733</accession>